<dbReference type="AlphaFoldDB" id="A0A1G2D7G1"/>
<sequence length="175" mass="20172">MPTYFQGNSAHPQHISVGAILVNEKGEVCCHHFYTKGLKGYWADNIKLDDFYLLMRETIEPNETLEHALHRGLQEEFGATAKFIDYIGSIKSTFKHKEMDIEKTTLYFLCMLIKQDLSSRAADDDETQSIVKWRSPDFLIPLMKAQAKRFGRTDVDESSILERVKPRLAVQNIFV</sequence>
<dbReference type="STRING" id="1798661.A3D65_06520"/>
<dbReference type="SUPFAM" id="SSF55811">
    <property type="entry name" value="Nudix"/>
    <property type="match status" value="1"/>
</dbReference>
<proteinExistence type="predicted"/>
<dbReference type="Gene3D" id="3.90.79.10">
    <property type="entry name" value="Nucleoside Triphosphate Pyrophosphohydrolase"/>
    <property type="match status" value="1"/>
</dbReference>
<comment type="caution">
    <text evidence="2">The sequence shown here is derived from an EMBL/GenBank/DDBJ whole genome shotgun (WGS) entry which is preliminary data.</text>
</comment>
<dbReference type="PROSITE" id="PS51462">
    <property type="entry name" value="NUDIX"/>
    <property type="match status" value="1"/>
</dbReference>
<protein>
    <recommendedName>
        <fullName evidence="1">Nudix hydrolase domain-containing protein</fullName>
    </recommendedName>
</protein>
<organism evidence="2 3">
    <name type="scientific">Candidatus Lloydbacteria bacterium RIFCSPHIGHO2_02_FULL_50_13</name>
    <dbReference type="NCBI Taxonomy" id="1798661"/>
    <lineage>
        <taxon>Bacteria</taxon>
        <taxon>Candidatus Lloydiibacteriota</taxon>
    </lineage>
</organism>
<gene>
    <name evidence="2" type="ORF">A3D65_06520</name>
</gene>
<reference evidence="2 3" key="1">
    <citation type="journal article" date="2016" name="Nat. Commun.">
        <title>Thousands of microbial genomes shed light on interconnected biogeochemical processes in an aquifer system.</title>
        <authorList>
            <person name="Anantharaman K."/>
            <person name="Brown C.T."/>
            <person name="Hug L.A."/>
            <person name="Sharon I."/>
            <person name="Castelle C.J."/>
            <person name="Probst A.J."/>
            <person name="Thomas B.C."/>
            <person name="Singh A."/>
            <person name="Wilkins M.J."/>
            <person name="Karaoz U."/>
            <person name="Brodie E.L."/>
            <person name="Williams K.H."/>
            <person name="Hubbard S.S."/>
            <person name="Banfield J.F."/>
        </authorList>
    </citation>
    <scope>NUCLEOTIDE SEQUENCE [LARGE SCALE GENOMIC DNA]</scope>
</reference>
<dbReference type="EMBL" id="MHLL01000019">
    <property type="protein sequence ID" value="OGZ09549.1"/>
    <property type="molecule type" value="Genomic_DNA"/>
</dbReference>
<dbReference type="Proteomes" id="UP000177996">
    <property type="component" value="Unassembled WGS sequence"/>
</dbReference>
<evidence type="ECO:0000313" key="2">
    <source>
        <dbReference type="EMBL" id="OGZ09549.1"/>
    </source>
</evidence>
<name>A0A1G2D7G1_9BACT</name>
<dbReference type="Pfam" id="PF00293">
    <property type="entry name" value="NUDIX"/>
    <property type="match status" value="1"/>
</dbReference>
<dbReference type="CDD" id="cd02883">
    <property type="entry name" value="NUDIX_Hydrolase"/>
    <property type="match status" value="1"/>
</dbReference>
<dbReference type="InterPro" id="IPR015797">
    <property type="entry name" value="NUDIX_hydrolase-like_dom_sf"/>
</dbReference>
<accession>A0A1G2D7G1</accession>
<feature type="domain" description="Nudix hydrolase" evidence="1">
    <location>
        <begin position="12"/>
        <end position="156"/>
    </location>
</feature>
<evidence type="ECO:0000313" key="3">
    <source>
        <dbReference type="Proteomes" id="UP000177996"/>
    </source>
</evidence>
<evidence type="ECO:0000259" key="1">
    <source>
        <dbReference type="PROSITE" id="PS51462"/>
    </source>
</evidence>
<dbReference type="InterPro" id="IPR000086">
    <property type="entry name" value="NUDIX_hydrolase_dom"/>
</dbReference>